<dbReference type="EMBL" id="MCFL01000059">
    <property type="protein sequence ID" value="ORZ31510.1"/>
    <property type="molecule type" value="Genomic_DNA"/>
</dbReference>
<keyword evidence="1" id="KW-0479">Metal-binding</keyword>
<dbReference type="OrthoDB" id="428577at2759"/>
<dbReference type="SUPFAM" id="SSF118310">
    <property type="entry name" value="AN1-like Zinc finger"/>
    <property type="match status" value="1"/>
</dbReference>
<dbReference type="GO" id="GO:0004842">
    <property type="term" value="F:ubiquitin-protein transferase activity"/>
    <property type="evidence" value="ECO:0007669"/>
    <property type="project" value="TreeGrafter"/>
</dbReference>
<organism evidence="5 6">
    <name type="scientific">Catenaria anguillulae PL171</name>
    <dbReference type="NCBI Taxonomy" id="765915"/>
    <lineage>
        <taxon>Eukaryota</taxon>
        <taxon>Fungi</taxon>
        <taxon>Fungi incertae sedis</taxon>
        <taxon>Blastocladiomycota</taxon>
        <taxon>Blastocladiomycetes</taxon>
        <taxon>Blastocladiales</taxon>
        <taxon>Catenariaceae</taxon>
        <taxon>Catenaria</taxon>
    </lineage>
</organism>
<evidence type="ECO:0000256" key="1">
    <source>
        <dbReference type="ARBA" id="ARBA00022723"/>
    </source>
</evidence>
<dbReference type="PANTHER" id="PTHR10634">
    <property type="entry name" value="AN1-TYPE ZINC FINGER PROTEIN"/>
    <property type="match status" value="1"/>
</dbReference>
<evidence type="ECO:0000259" key="4">
    <source>
        <dbReference type="SMART" id="SM00154"/>
    </source>
</evidence>
<keyword evidence="2" id="KW-0863">Zinc-finger</keyword>
<reference evidence="5 6" key="1">
    <citation type="submission" date="2016-07" db="EMBL/GenBank/DDBJ databases">
        <title>Pervasive Adenine N6-methylation of Active Genes in Fungi.</title>
        <authorList>
            <consortium name="DOE Joint Genome Institute"/>
            <person name="Mondo S.J."/>
            <person name="Dannebaum R.O."/>
            <person name="Kuo R.C."/>
            <person name="Labutti K."/>
            <person name="Haridas S."/>
            <person name="Kuo A."/>
            <person name="Salamov A."/>
            <person name="Ahrendt S.R."/>
            <person name="Lipzen A."/>
            <person name="Sullivan W."/>
            <person name="Andreopoulos W.B."/>
            <person name="Clum A."/>
            <person name="Lindquist E."/>
            <person name="Daum C."/>
            <person name="Ramamoorthy G.K."/>
            <person name="Gryganskyi A."/>
            <person name="Culley D."/>
            <person name="Magnuson J.K."/>
            <person name="James T.Y."/>
            <person name="O'Malley M.A."/>
            <person name="Stajich J.E."/>
            <person name="Spatafora J.W."/>
            <person name="Visel A."/>
            <person name="Grigoriev I.V."/>
        </authorList>
    </citation>
    <scope>NUCLEOTIDE SEQUENCE [LARGE SCALE GENOMIC DNA]</scope>
    <source>
        <strain evidence="5 6">PL171</strain>
    </source>
</reference>
<dbReference type="AlphaFoldDB" id="A0A1Y2HA82"/>
<dbReference type="Pfam" id="PF01428">
    <property type="entry name" value="zf-AN1"/>
    <property type="match status" value="1"/>
</dbReference>
<protein>
    <recommendedName>
        <fullName evidence="4">AN1-type domain-containing protein</fullName>
    </recommendedName>
</protein>
<keyword evidence="6" id="KW-1185">Reference proteome</keyword>
<feature type="non-terminal residue" evidence="5">
    <location>
        <position position="1"/>
    </location>
</feature>
<dbReference type="Proteomes" id="UP000193411">
    <property type="component" value="Unassembled WGS sequence"/>
</dbReference>
<dbReference type="PANTHER" id="PTHR10634:SF22">
    <property type="entry name" value="ZINC FINGER A20 AND AN1 DOMAIN-CONTAINING STRESS-ASSOCIATED PROTEIN 5"/>
    <property type="match status" value="1"/>
</dbReference>
<dbReference type="InterPro" id="IPR035896">
    <property type="entry name" value="AN1-like_Znf"/>
</dbReference>
<sequence>CAGCSKRLRPAMVAAGATRCRCGGHYCAKHRASGAHACTYDYRGVERARLTRDNPSV</sequence>
<feature type="non-terminal residue" evidence="5">
    <location>
        <position position="57"/>
    </location>
</feature>
<dbReference type="InterPro" id="IPR000058">
    <property type="entry name" value="Znf_AN1"/>
</dbReference>
<dbReference type="STRING" id="765915.A0A1Y2HA82"/>
<comment type="caution">
    <text evidence="5">The sequence shown here is derived from an EMBL/GenBank/DDBJ whole genome shotgun (WGS) entry which is preliminary data.</text>
</comment>
<gene>
    <name evidence="5" type="ORF">BCR44DRAFT_105117</name>
</gene>
<evidence type="ECO:0000256" key="2">
    <source>
        <dbReference type="ARBA" id="ARBA00022771"/>
    </source>
</evidence>
<dbReference type="InterPro" id="IPR050652">
    <property type="entry name" value="AN1_A20_ZnFinger"/>
</dbReference>
<keyword evidence="3" id="KW-0862">Zinc</keyword>
<dbReference type="GO" id="GO:0008270">
    <property type="term" value="F:zinc ion binding"/>
    <property type="evidence" value="ECO:0007669"/>
    <property type="project" value="UniProtKB-KW"/>
</dbReference>
<proteinExistence type="predicted"/>
<dbReference type="SMART" id="SM00154">
    <property type="entry name" value="ZnF_AN1"/>
    <property type="match status" value="1"/>
</dbReference>
<evidence type="ECO:0000256" key="3">
    <source>
        <dbReference type="ARBA" id="ARBA00022833"/>
    </source>
</evidence>
<name>A0A1Y2HA82_9FUNG</name>
<accession>A0A1Y2HA82</accession>
<dbReference type="Gene3D" id="4.10.1110.10">
    <property type="entry name" value="AN1-like Zinc finger"/>
    <property type="match status" value="1"/>
</dbReference>
<evidence type="ECO:0000313" key="5">
    <source>
        <dbReference type="EMBL" id="ORZ31510.1"/>
    </source>
</evidence>
<evidence type="ECO:0000313" key="6">
    <source>
        <dbReference type="Proteomes" id="UP000193411"/>
    </source>
</evidence>
<feature type="domain" description="AN1-type" evidence="4">
    <location>
        <begin position="1"/>
        <end position="43"/>
    </location>
</feature>
<dbReference type="GO" id="GO:0016567">
    <property type="term" value="P:protein ubiquitination"/>
    <property type="evidence" value="ECO:0007669"/>
    <property type="project" value="TreeGrafter"/>
</dbReference>